<dbReference type="Proteomes" id="UP001331515">
    <property type="component" value="Unassembled WGS sequence"/>
</dbReference>
<proteinExistence type="predicted"/>
<evidence type="ECO:0000313" key="4">
    <source>
        <dbReference type="Proteomes" id="UP001331515"/>
    </source>
</evidence>
<accession>A0AAN8CCG8</accession>
<keyword evidence="1" id="KW-0472">Membrane</keyword>
<dbReference type="AlphaFoldDB" id="A0AAN8CCG8"/>
<protein>
    <submittedName>
        <fullName evidence="3">Uncharacterized protein</fullName>
    </submittedName>
</protein>
<reference evidence="3 4" key="1">
    <citation type="journal article" date="2023" name="Mol. Biol. Evol.">
        <title>Genomics of Secondarily Temperate Adaptation in the Only Non-Antarctic Icefish.</title>
        <authorList>
            <person name="Rivera-Colon A.G."/>
            <person name="Rayamajhi N."/>
            <person name="Minhas B.F."/>
            <person name="Madrigal G."/>
            <person name="Bilyk K.T."/>
            <person name="Yoon V."/>
            <person name="Hune M."/>
            <person name="Gregory S."/>
            <person name="Cheng C.H.C."/>
            <person name="Catchen J.M."/>
        </authorList>
    </citation>
    <scope>NUCLEOTIDE SEQUENCE [LARGE SCALE GENOMIC DNA]</scope>
    <source>
        <tissue evidence="3">White muscle</tissue>
    </source>
</reference>
<organism evidence="3 4">
    <name type="scientific">Champsocephalus gunnari</name>
    <name type="common">Mackerel icefish</name>
    <dbReference type="NCBI Taxonomy" id="52237"/>
    <lineage>
        <taxon>Eukaryota</taxon>
        <taxon>Metazoa</taxon>
        <taxon>Chordata</taxon>
        <taxon>Craniata</taxon>
        <taxon>Vertebrata</taxon>
        <taxon>Euteleostomi</taxon>
        <taxon>Actinopterygii</taxon>
        <taxon>Neopterygii</taxon>
        <taxon>Teleostei</taxon>
        <taxon>Neoteleostei</taxon>
        <taxon>Acanthomorphata</taxon>
        <taxon>Eupercaria</taxon>
        <taxon>Perciformes</taxon>
        <taxon>Notothenioidei</taxon>
        <taxon>Channichthyidae</taxon>
        <taxon>Champsocephalus</taxon>
    </lineage>
</organism>
<evidence type="ECO:0000313" key="3">
    <source>
        <dbReference type="EMBL" id="KAK5900977.1"/>
    </source>
</evidence>
<keyword evidence="4" id="KW-1185">Reference proteome</keyword>
<keyword evidence="2" id="KW-0732">Signal</keyword>
<feature type="transmembrane region" description="Helical" evidence="1">
    <location>
        <begin position="91"/>
        <end position="115"/>
    </location>
</feature>
<name>A0AAN8CCG8_CHAGU</name>
<feature type="signal peptide" evidence="2">
    <location>
        <begin position="1"/>
        <end position="17"/>
    </location>
</feature>
<dbReference type="EMBL" id="JAURVH010001532">
    <property type="protein sequence ID" value="KAK5900977.1"/>
    <property type="molecule type" value="Genomic_DNA"/>
</dbReference>
<feature type="chain" id="PRO_5043012458" evidence="2">
    <location>
        <begin position="18"/>
        <end position="134"/>
    </location>
</feature>
<comment type="caution">
    <text evidence="3">The sequence shown here is derived from an EMBL/GenBank/DDBJ whole genome shotgun (WGS) entry which is preliminary data.</text>
</comment>
<sequence length="134" mass="14922">MLVLNLVFVALLASFTAQSVIPQYIQSQWVIPDDSPQYEDTYDQYQPEKASVWPQYPSGAVELGTVEDLNVPTTPDPYAMTEDGSGEGDLAVWKIVLVVSVLLVSVVGSLSMSYYMCFWRGGRIHYQHQKGNNA</sequence>
<keyword evidence="1" id="KW-0812">Transmembrane</keyword>
<evidence type="ECO:0000256" key="1">
    <source>
        <dbReference type="SAM" id="Phobius"/>
    </source>
</evidence>
<keyword evidence="1" id="KW-1133">Transmembrane helix</keyword>
<evidence type="ECO:0000256" key="2">
    <source>
        <dbReference type="SAM" id="SignalP"/>
    </source>
</evidence>
<gene>
    <name evidence="3" type="ORF">CgunFtcFv8_025893</name>
</gene>